<sequence>MIRRRFVATVVALLTGATMMVVAGPAAVAGSGEERFPYVGAFAGDDPPDDYDRQLWWDKAQEDIGHGRLTYRRVFDPTIPAVGEEDWRKTDAPCNFYSVKPPDKDVQGYIDGLYDDRLRALVEALPPCTVFTVYHEPEDNMSGQTFYQLMSKTVDVVKSVRPDIEVWYVAMAYQWMTNSKGNVATNDGWLDAAKIADGVGIDVYAPRWYYRSMEEDEGFWRWWNLIKVPSGKKWGVSERGISADYGENARASMLRDDWRFSVRMGAEMFLYWHTNIGMDEEWWLLGKRERQVYQNMAAQGRKVG</sequence>
<keyword evidence="1" id="KW-0732">Signal</keyword>
<feature type="chain" id="PRO_5039137330" description="GH26 domain-containing protein" evidence="1">
    <location>
        <begin position="24"/>
        <end position="304"/>
    </location>
</feature>
<feature type="signal peptide" evidence="1">
    <location>
        <begin position="1"/>
        <end position="23"/>
    </location>
</feature>
<comment type="caution">
    <text evidence="2">The sequence shown here is derived from an EMBL/GenBank/DDBJ whole genome shotgun (WGS) entry which is preliminary data.</text>
</comment>
<keyword evidence="3" id="KW-1185">Reference proteome</keyword>
<reference evidence="2 3" key="1">
    <citation type="submission" date="2020-02" db="EMBL/GenBank/DDBJ databases">
        <authorList>
            <person name="Li X.-J."/>
            <person name="Han X.-M."/>
        </authorList>
    </citation>
    <scope>NUCLEOTIDE SEQUENCE [LARGE SCALE GENOMIC DNA]</scope>
    <source>
        <strain evidence="2 3">CCTCC AB 2017055</strain>
    </source>
</reference>
<dbReference type="SUPFAM" id="SSF51445">
    <property type="entry name" value="(Trans)glycosidases"/>
    <property type="match status" value="1"/>
</dbReference>
<evidence type="ECO:0000313" key="3">
    <source>
        <dbReference type="Proteomes" id="UP000475214"/>
    </source>
</evidence>
<accession>A0A6L9SGX3</accession>
<organism evidence="2 3">
    <name type="scientific">Phytoactinopolyspora halotolerans</name>
    <dbReference type="NCBI Taxonomy" id="1981512"/>
    <lineage>
        <taxon>Bacteria</taxon>
        <taxon>Bacillati</taxon>
        <taxon>Actinomycetota</taxon>
        <taxon>Actinomycetes</taxon>
        <taxon>Jiangellales</taxon>
        <taxon>Jiangellaceae</taxon>
        <taxon>Phytoactinopolyspora</taxon>
    </lineage>
</organism>
<protein>
    <recommendedName>
        <fullName evidence="4">GH26 domain-containing protein</fullName>
    </recommendedName>
</protein>
<proteinExistence type="predicted"/>
<dbReference type="Proteomes" id="UP000475214">
    <property type="component" value="Unassembled WGS sequence"/>
</dbReference>
<dbReference type="EMBL" id="JAAGOA010000033">
    <property type="protein sequence ID" value="NEE04397.1"/>
    <property type="molecule type" value="Genomic_DNA"/>
</dbReference>
<evidence type="ECO:0008006" key="4">
    <source>
        <dbReference type="Google" id="ProtNLM"/>
    </source>
</evidence>
<name>A0A6L9SGX3_9ACTN</name>
<dbReference type="RefSeq" id="WP_163744890.1">
    <property type="nucleotide sequence ID" value="NZ_JAAGOA010000033.1"/>
</dbReference>
<evidence type="ECO:0000313" key="2">
    <source>
        <dbReference type="EMBL" id="NEE04397.1"/>
    </source>
</evidence>
<gene>
    <name evidence="2" type="ORF">G1H10_29930</name>
</gene>
<dbReference type="InterPro" id="IPR017853">
    <property type="entry name" value="GH"/>
</dbReference>
<dbReference type="AlphaFoldDB" id="A0A6L9SGX3"/>
<evidence type="ECO:0000256" key="1">
    <source>
        <dbReference type="SAM" id="SignalP"/>
    </source>
</evidence>